<dbReference type="RefSeq" id="XP_002849979.1">
    <property type="nucleotide sequence ID" value="XM_002849933.1"/>
</dbReference>
<proteinExistence type="predicted"/>
<gene>
    <name evidence="2" type="ORF">MCYG_00083</name>
</gene>
<name>C5FBL1_ARTOC</name>
<dbReference type="VEuPathDB" id="FungiDB:MCYG_00083"/>
<feature type="region of interest" description="Disordered" evidence="1">
    <location>
        <begin position="1"/>
        <end position="25"/>
    </location>
</feature>
<dbReference type="Proteomes" id="UP000002035">
    <property type="component" value="Unassembled WGS sequence"/>
</dbReference>
<sequence>MREKADTIQRGLDESRKESQRALDESQRAYHASITTMMELRAPIYQLHSGHQASPKYRERRNAVVHGGSVLMDLSILLHLCRNTDRTAAFTKWAVGFEDIYGIPFHYVKTLSESSRMVTLLNIHADVLLNVYSSYDQSEYIKDKCTVIIRH</sequence>
<dbReference type="HOGENOM" id="CLU_1730988_0_0_1"/>
<evidence type="ECO:0000313" key="3">
    <source>
        <dbReference type="Proteomes" id="UP000002035"/>
    </source>
</evidence>
<protein>
    <submittedName>
        <fullName evidence="2">Uncharacterized protein</fullName>
    </submittedName>
</protein>
<evidence type="ECO:0000313" key="2">
    <source>
        <dbReference type="EMBL" id="EEQ27195.1"/>
    </source>
</evidence>
<keyword evidence="3" id="KW-1185">Reference proteome</keyword>
<dbReference type="EMBL" id="DS995701">
    <property type="protein sequence ID" value="EEQ27195.1"/>
    <property type="molecule type" value="Genomic_DNA"/>
</dbReference>
<accession>C5FBL1</accession>
<dbReference type="OrthoDB" id="4171521at2759"/>
<evidence type="ECO:0000256" key="1">
    <source>
        <dbReference type="SAM" id="MobiDB-lite"/>
    </source>
</evidence>
<organism evidence="2 3">
    <name type="scientific">Arthroderma otae (strain ATCC MYA-4605 / CBS 113480)</name>
    <name type="common">Microsporum canis</name>
    <dbReference type="NCBI Taxonomy" id="554155"/>
    <lineage>
        <taxon>Eukaryota</taxon>
        <taxon>Fungi</taxon>
        <taxon>Dikarya</taxon>
        <taxon>Ascomycota</taxon>
        <taxon>Pezizomycotina</taxon>
        <taxon>Eurotiomycetes</taxon>
        <taxon>Eurotiomycetidae</taxon>
        <taxon>Onygenales</taxon>
        <taxon>Arthrodermataceae</taxon>
        <taxon>Microsporum</taxon>
    </lineage>
</organism>
<reference evidence="3" key="1">
    <citation type="journal article" date="2012" name="MBio">
        <title>Comparative genome analysis of Trichophyton rubrum and related dermatophytes reveals candidate genes involved in infection.</title>
        <authorList>
            <person name="Martinez D.A."/>
            <person name="Oliver B.G."/>
            <person name="Graeser Y."/>
            <person name="Goldberg J.M."/>
            <person name="Li W."/>
            <person name="Martinez-Rossi N.M."/>
            <person name="Monod M."/>
            <person name="Shelest E."/>
            <person name="Barton R.C."/>
            <person name="Birch E."/>
            <person name="Brakhage A.A."/>
            <person name="Chen Z."/>
            <person name="Gurr S.J."/>
            <person name="Heiman D."/>
            <person name="Heitman J."/>
            <person name="Kosti I."/>
            <person name="Rossi A."/>
            <person name="Saif S."/>
            <person name="Samalova M."/>
            <person name="Saunders C.W."/>
            <person name="Shea T."/>
            <person name="Summerbell R.C."/>
            <person name="Xu J."/>
            <person name="Young S."/>
            <person name="Zeng Q."/>
            <person name="Birren B.W."/>
            <person name="Cuomo C.A."/>
            <person name="White T.C."/>
        </authorList>
    </citation>
    <scope>NUCLEOTIDE SEQUENCE [LARGE SCALE GENOMIC DNA]</scope>
    <source>
        <strain evidence="3">ATCC MYA-4605 / CBS 113480</strain>
    </source>
</reference>
<dbReference type="AlphaFoldDB" id="C5FBL1"/>
<dbReference type="GeneID" id="9223433"/>
<dbReference type="eggNOG" id="ENOG502T5FZ">
    <property type="taxonomic scope" value="Eukaryota"/>
</dbReference>